<proteinExistence type="predicted"/>
<evidence type="ECO:0000313" key="1">
    <source>
        <dbReference type="EMBL" id="KKL54904.1"/>
    </source>
</evidence>
<organism evidence="1">
    <name type="scientific">marine sediment metagenome</name>
    <dbReference type="NCBI Taxonomy" id="412755"/>
    <lineage>
        <taxon>unclassified sequences</taxon>
        <taxon>metagenomes</taxon>
        <taxon>ecological metagenomes</taxon>
    </lineage>
</organism>
<protein>
    <submittedName>
        <fullName evidence="1">Uncharacterized protein</fullName>
    </submittedName>
</protein>
<accession>A0A0F9D020</accession>
<gene>
    <name evidence="1" type="ORF">LCGC14_2260770</name>
</gene>
<name>A0A0F9D020_9ZZZZ</name>
<dbReference type="AlphaFoldDB" id="A0A0F9D020"/>
<sequence>MGEVWTIRPLESNHHWTQRPVTRLRVFARIHSVNTYLDADGYKVAFKDRLVRMRNATPSPSGHKPGMTQLEMATAIGVPTEDAVQRKNTYARWEQDTSPNNFPAYLLPSLCEVTGHDPWYVLTEQAPTKRPKHRRTA</sequence>
<comment type="caution">
    <text evidence="1">The sequence shown here is derived from an EMBL/GenBank/DDBJ whole genome shotgun (WGS) entry which is preliminary data.</text>
</comment>
<reference evidence="1" key="1">
    <citation type="journal article" date="2015" name="Nature">
        <title>Complex archaea that bridge the gap between prokaryotes and eukaryotes.</title>
        <authorList>
            <person name="Spang A."/>
            <person name="Saw J.H."/>
            <person name="Jorgensen S.L."/>
            <person name="Zaremba-Niedzwiedzka K."/>
            <person name="Martijn J."/>
            <person name="Lind A.E."/>
            <person name="van Eijk R."/>
            <person name="Schleper C."/>
            <person name="Guy L."/>
            <person name="Ettema T.J."/>
        </authorList>
    </citation>
    <scope>NUCLEOTIDE SEQUENCE</scope>
</reference>
<dbReference type="EMBL" id="LAZR01031034">
    <property type="protein sequence ID" value="KKL54904.1"/>
    <property type="molecule type" value="Genomic_DNA"/>
</dbReference>